<comment type="caution">
    <text evidence="1">The sequence shown here is derived from an EMBL/GenBank/DDBJ whole genome shotgun (WGS) entry which is preliminary data.</text>
</comment>
<evidence type="ECO:0000313" key="2">
    <source>
        <dbReference type="Proteomes" id="UP001175261"/>
    </source>
</evidence>
<evidence type="ECO:0000313" key="1">
    <source>
        <dbReference type="EMBL" id="KAK0389084.1"/>
    </source>
</evidence>
<dbReference type="Proteomes" id="UP001175261">
    <property type="component" value="Unassembled WGS sequence"/>
</dbReference>
<dbReference type="AlphaFoldDB" id="A0AA39GLE7"/>
<name>A0AA39GLE7_SARSR</name>
<gene>
    <name evidence="1" type="ORF">NLU13_2660</name>
</gene>
<protein>
    <submittedName>
        <fullName evidence="1">Uncharacterized protein</fullName>
    </submittedName>
</protein>
<accession>A0AA39GLE7</accession>
<proteinExistence type="predicted"/>
<sequence length="192" mass="21428">MTTLGDQFVSYNPHHLMGHQSALPRYLTEGALVHPQIDLIRKDFAVMQHKVTHESWAQASCGLVGPSKPAKIEPTTSRILCACSSTLLSRGKSSSPNLQPQLSQPDVCLRTRSRKGWSGVPGDDRQSATRSSWGHWFMQLTVRLAMRPRVQILTSLLSQRFCNTNCQLGLFNMTMNMPSRALVYSVLLIFSS</sequence>
<keyword evidence="2" id="KW-1185">Reference proteome</keyword>
<reference evidence="1" key="1">
    <citation type="submission" date="2022-10" db="EMBL/GenBank/DDBJ databases">
        <title>Determination and structural analysis of whole genome sequence of Sarocladium strictum F4-1.</title>
        <authorList>
            <person name="Hu L."/>
            <person name="Jiang Y."/>
        </authorList>
    </citation>
    <scope>NUCLEOTIDE SEQUENCE</scope>
    <source>
        <strain evidence="1">F4-1</strain>
    </source>
</reference>
<dbReference type="EMBL" id="JAPDFR010000002">
    <property type="protein sequence ID" value="KAK0389084.1"/>
    <property type="molecule type" value="Genomic_DNA"/>
</dbReference>
<organism evidence="1 2">
    <name type="scientific">Sarocladium strictum</name>
    <name type="common">Black bundle disease fungus</name>
    <name type="synonym">Acremonium strictum</name>
    <dbReference type="NCBI Taxonomy" id="5046"/>
    <lineage>
        <taxon>Eukaryota</taxon>
        <taxon>Fungi</taxon>
        <taxon>Dikarya</taxon>
        <taxon>Ascomycota</taxon>
        <taxon>Pezizomycotina</taxon>
        <taxon>Sordariomycetes</taxon>
        <taxon>Hypocreomycetidae</taxon>
        <taxon>Hypocreales</taxon>
        <taxon>Sarocladiaceae</taxon>
        <taxon>Sarocladium</taxon>
    </lineage>
</organism>